<dbReference type="KEGG" id="schj:DDV21_001130"/>
<dbReference type="Proteomes" id="UP000246115">
    <property type="component" value="Chromosome"/>
</dbReference>
<name>A0A372KKE2_9STRE</name>
<dbReference type="AlphaFoldDB" id="A0A372KKE2"/>
<evidence type="ECO:0000313" key="4">
    <source>
        <dbReference type="Proteomes" id="UP000246115"/>
    </source>
</evidence>
<reference evidence="4" key="3">
    <citation type="submission" date="2018-08" db="EMBL/GenBank/DDBJ databases">
        <title>Streptococcus chenjunshii sp. nov., isolated from stools sample of the Tibetan antelope in the Qinghai-Tibet plateau, China.</title>
        <authorList>
            <person name="Tian Z."/>
        </authorList>
    </citation>
    <scope>NUCLEOTIDE SEQUENCE [LARGE SCALE GENOMIC DNA]</scope>
    <source>
        <strain evidence="4">Z15</strain>
    </source>
</reference>
<evidence type="ECO:0000313" key="5">
    <source>
        <dbReference type="Proteomes" id="UP000262901"/>
    </source>
</evidence>
<dbReference type="EMBL" id="CP031733">
    <property type="protein sequence ID" value="AXQ77773.1"/>
    <property type="molecule type" value="Genomic_DNA"/>
</dbReference>
<dbReference type="Proteomes" id="UP000264056">
    <property type="component" value="Unassembled WGS sequence"/>
</dbReference>
<gene>
    <name evidence="1" type="ORF">DDV21_001130</name>
    <name evidence="2" type="ORF">DDV22_08465</name>
    <name evidence="3" type="ORF">DDV23_08305</name>
</gene>
<evidence type="ECO:0000313" key="3">
    <source>
        <dbReference type="EMBL" id="RFU52723.1"/>
    </source>
</evidence>
<reference evidence="2 6" key="1">
    <citation type="submission" date="2018-08" db="EMBL/GenBank/DDBJ databases">
        <title>Draft genome of Streptococcus sp .nov. Z2.</title>
        <authorList>
            <person name="Tian Z."/>
        </authorList>
    </citation>
    <scope>NUCLEOTIDE SEQUENCE [LARGE SCALE GENOMIC DNA]</scope>
    <source>
        <strain evidence="2 6">Z2</strain>
    </source>
</reference>
<dbReference type="EMBL" id="QVQZ01000021">
    <property type="protein sequence ID" value="RFU52723.1"/>
    <property type="molecule type" value="Genomic_DNA"/>
</dbReference>
<evidence type="ECO:0000313" key="6">
    <source>
        <dbReference type="Proteomes" id="UP000264056"/>
    </source>
</evidence>
<keyword evidence="6" id="KW-1185">Reference proteome</keyword>
<reference evidence="3 5" key="2">
    <citation type="submission" date="2018-08" db="EMBL/GenBank/DDBJ databases">
        <title>Draft genome of Streptococcus sp. nov. Z1.</title>
        <authorList>
            <person name="Tian Z."/>
        </authorList>
    </citation>
    <scope>NUCLEOTIDE SEQUENCE [LARGE SCALE GENOMIC DNA]</scope>
    <source>
        <strain evidence="3">Z1</strain>
        <strain evidence="5">Z1(2018)</strain>
    </source>
</reference>
<accession>A0A372KKE2</accession>
<accession>A0A346N9S8</accession>
<dbReference type="RefSeq" id="WP_116878633.1">
    <property type="nucleotide sequence ID" value="NZ_CP031733.1"/>
</dbReference>
<proteinExistence type="predicted"/>
<reference evidence="1" key="4">
    <citation type="journal article" date="2019" name="Int. J. Syst. Evol. Microbiol.">
        <title>Streptococcus chenjunshii sp. nov. isolated from feces of Tibetan antelopes.</title>
        <authorList>
            <person name="Tian Z."/>
            <person name="Lu S."/>
            <person name="Jin D."/>
            <person name="Yang J."/>
            <person name="Pu J."/>
            <person name="Lai X.H."/>
            <person name="Bai X.N."/>
            <person name="Wu X.M."/>
            <person name="Li J."/>
            <person name="Wang S."/>
            <person name="Xu J."/>
        </authorList>
    </citation>
    <scope>NUCLEOTIDE SEQUENCE</scope>
    <source>
        <strain evidence="1">Z15</strain>
    </source>
</reference>
<sequence>MLKVDDYIQYRFREFNIEAWVVGECDELLRIRLTKFEGEEWLENFVYAANTDENINLLRVPVYGLLNFLFNSPRNKHFYRLGW</sequence>
<dbReference type="EMBL" id="QVQY01000025">
    <property type="protein sequence ID" value="RFU50495.1"/>
    <property type="molecule type" value="Genomic_DNA"/>
</dbReference>
<evidence type="ECO:0000313" key="1">
    <source>
        <dbReference type="EMBL" id="AXQ77773.1"/>
    </source>
</evidence>
<protein>
    <submittedName>
        <fullName evidence="3">Uncharacterized protein</fullName>
    </submittedName>
</protein>
<organism evidence="3 5">
    <name type="scientific">Streptococcus chenjunshii</name>
    <dbReference type="NCBI Taxonomy" id="2173853"/>
    <lineage>
        <taxon>Bacteria</taxon>
        <taxon>Bacillati</taxon>
        <taxon>Bacillota</taxon>
        <taxon>Bacilli</taxon>
        <taxon>Lactobacillales</taxon>
        <taxon>Streptococcaceae</taxon>
        <taxon>Streptococcus</taxon>
    </lineage>
</organism>
<evidence type="ECO:0000313" key="2">
    <source>
        <dbReference type="EMBL" id="RFU50495.1"/>
    </source>
</evidence>
<dbReference type="Proteomes" id="UP000262901">
    <property type="component" value="Unassembled WGS sequence"/>
</dbReference>